<evidence type="ECO:0000256" key="1">
    <source>
        <dbReference type="SAM" id="Phobius"/>
    </source>
</evidence>
<accession>D5GCK1</accession>
<dbReference type="InParanoid" id="D5GCK1"/>
<dbReference type="HOGENOM" id="CLU_3034075_0_0_1"/>
<keyword evidence="1" id="KW-0812">Transmembrane</keyword>
<keyword evidence="1" id="KW-0472">Membrane</keyword>
<proteinExistence type="predicted"/>
<gene>
    <name evidence="2" type="ORF">GSTUM_00000666001</name>
</gene>
<dbReference type="EMBL" id="FN430111">
    <property type="protein sequence ID" value="CAZ82244.1"/>
    <property type="molecule type" value="Genomic_DNA"/>
</dbReference>
<name>D5GCK1_TUBMM</name>
<keyword evidence="3" id="KW-1185">Reference proteome</keyword>
<sequence>MFYLFLPSEYSGILPVLVFIFIFHSSGLQARKRATHLMNQRAMTGACAIFSHTIY</sequence>
<keyword evidence="1" id="KW-1133">Transmembrane helix</keyword>
<feature type="transmembrane region" description="Helical" evidence="1">
    <location>
        <begin position="12"/>
        <end position="30"/>
    </location>
</feature>
<dbReference type="KEGG" id="tml:GSTUM_00000666001"/>
<evidence type="ECO:0000313" key="2">
    <source>
        <dbReference type="EMBL" id="CAZ82244.1"/>
    </source>
</evidence>
<organism evidence="2 3">
    <name type="scientific">Tuber melanosporum (strain Mel28)</name>
    <name type="common">Perigord black truffle</name>
    <dbReference type="NCBI Taxonomy" id="656061"/>
    <lineage>
        <taxon>Eukaryota</taxon>
        <taxon>Fungi</taxon>
        <taxon>Dikarya</taxon>
        <taxon>Ascomycota</taxon>
        <taxon>Pezizomycotina</taxon>
        <taxon>Pezizomycetes</taxon>
        <taxon>Pezizales</taxon>
        <taxon>Tuberaceae</taxon>
        <taxon>Tuber</taxon>
    </lineage>
</organism>
<dbReference type="GeneID" id="9186428"/>
<dbReference type="RefSeq" id="XP_002838053.1">
    <property type="nucleotide sequence ID" value="XM_002838007.1"/>
</dbReference>
<reference evidence="2 3" key="1">
    <citation type="journal article" date="2010" name="Nature">
        <title>Perigord black truffle genome uncovers evolutionary origins and mechanisms of symbiosis.</title>
        <authorList>
            <person name="Martin F."/>
            <person name="Kohler A."/>
            <person name="Murat C."/>
            <person name="Balestrini R."/>
            <person name="Coutinho P.M."/>
            <person name="Jaillon O."/>
            <person name="Montanini B."/>
            <person name="Morin E."/>
            <person name="Noel B."/>
            <person name="Percudani R."/>
            <person name="Porcel B."/>
            <person name="Rubini A."/>
            <person name="Amicucci A."/>
            <person name="Amselem J."/>
            <person name="Anthouard V."/>
            <person name="Arcioni S."/>
            <person name="Artiguenave F."/>
            <person name="Aury J.M."/>
            <person name="Ballario P."/>
            <person name="Bolchi A."/>
            <person name="Brenna A."/>
            <person name="Brun A."/>
            <person name="Buee M."/>
            <person name="Cantarel B."/>
            <person name="Chevalier G."/>
            <person name="Couloux A."/>
            <person name="Da Silva C."/>
            <person name="Denoeud F."/>
            <person name="Duplessis S."/>
            <person name="Ghignone S."/>
            <person name="Hilselberger B."/>
            <person name="Iotti M."/>
            <person name="Marcais B."/>
            <person name="Mello A."/>
            <person name="Miranda M."/>
            <person name="Pacioni G."/>
            <person name="Quesneville H."/>
            <person name="Riccioni C."/>
            <person name="Ruotolo R."/>
            <person name="Splivallo R."/>
            <person name="Stocchi V."/>
            <person name="Tisserant E."/>
            <person name="Viscomi A.R."/>
            <person name="Zambonelli A."/>
            <person name="Zampieri E."/>
            <person name="Henrissat B."/>
            <person name="Lebrun M.H."/>
            <person name="Paolocci F."/>
            <person name="Bonfante P."/>
            <person name="Ottonello S."/>
            <person name="Wincker P."/>
        </authorList>
    </citation>
    <scope>NUCLEOTIDE SEQUENCE [LARGE SCALE GENOMIC DNA]</scope>
    <source>
        <strain evidence="2 3">Mel28</strain>
    </source>
</reference>
<evidence type="ECO:0000313" key="3">
    <source>
        <dbReference type="Proteomes" id="UP000006911"/>
    </source>
</evidence>
<dbReference type="Proteomes" id="UP000006911">
    <property type="component" value="Unassembled WGS sequence"/>
</dbReference>
<protein>
    <submittedName>
        <fullName evidence="2">(Perigord truffle) hypothetical protein</fullName>
    </submittedName>
</protein>
<dbReference type="AlphaFoldDB" id="D5GCK1"/>